<sequence length="719" mass="77229">MEPPSVLPRGGRAPWQDLLLAVSLLTLWNPPTTAHVTVESVPPSATEGKDVLLQVHNLPRDTGRFSWFKGATTEENRRIVSYIVDVRVIIPGPAHSGRETVYPKGSLLFRNITLNDTGYYTLQIVDRNYEVAQVTGRLRIFQPLAQPALHASNTTVTEDKDSVALTCSTNNPGVSIGWLFNGQSLKLMERMTLTQDNSTLTIRPVRKEDAGNYQCEVSNPGDSRKSDPVRLAVSYEGSTTGFPVGSIIGFVAGVLFGLALATALGYLLLCTRTGRASGWCDLRELCCPASTPRQVPASSNKSQDSLPGPTTAIPIYQFPEVCMCLTVIAYRAWGSLSFLDHYFFRSMEAKEMPAVVHLCASDSAPGGETRAPPGTELIPRRAVSRSPTCARCRNHGVTAHLKGHKRLCLFQACECHKCVLILERRRVMAAQVALRRQQEAQLKRHLAQGLMRRAAAPPKTPSHVKKGATQPGVPAEKENIAPQPQMPHGAVPLALTPPGKDNSQGPLLLSRPPEALPLSWTPMPPGPWAPGHWLPPGLSMPPPVVCRLLCQEPTVPLHPFPGFDPGTSLRLPTHGPLPTCPGSRPILTTPLSGESQGPSALPRACSTLILQPCGTPDPLLLQPQAPGASRLAWTSAPSERQLQREAAEALVGLKDSSQAPRLTSSVPPNPPWISLLHPCGPPAPAGGRGFQPVGPSLRPSPAPSVALHIGRLGSISLLS</sequence>
<dbReference type="GeneID" id="101672944"/>
<dbReference type="Proteomes" id="UP000000715">
    <property type="component" value="Unplaced"/>
</dbReference>
<dbReference type="AlphaFoldDB" id="A0A8U0UY98"/>
<dbReference type="CDD" id="cd05774">
    <property type="entry name" value="IgV_CEACAM_D1"/>
    <property type="match status" value="1"/>
</dbReference>
<accession>A0A8U0UY98</accession>
<dbReference type="SMART" id="SM00301">
    <property type="entry name" value="DM"/>
    <property type="match status" value="1"/>
</dbReference>
<organism evidence="18 19">
    <name type="scientific">Mustela putorius furo</name>
    <name type="common">European domestic ferret</name>
    <name type="synonym">Mustela furo</name>
    <dbReference type="NCBI Taxonomy" id="9669"/>
    <lineage>
        <taxon>Eukaryota</taxon>
        <taxon>Metazoa</taxon>
        <taxon>Chordata</taxon>
        <taxon>Craniata</taxon>
        <taxon>Vertebrata</taxon>
        <taxon>Euteleostomi</taxon>
        <taxon>Mammalia</taxon>
        <taxon>Eutheria</taxon>
        <taxon>Laurasiatheria</taxon>
        <taxon>Carnivora</taxon>
        <taxon>Caniformia</taxon>
        <taxon>Musteloidea</taxon>
        <taxon>Mustelidae</taxon>
        <taxon>Mustelinae</taxon>
        <taxon>Mustela</taxon>
    </lineage>
</organism>
<dbReference type="RefSeq" id="XP_044933154.1">
    <property type="nucleotide sequence ID" value="XM_045077219.1"/>
</dbReference>
<evidence type="ECO:0000256" key="9">
    <source>
        <dbReference type="ARBA" id="ARBA00023242"/>
    </source>
</evidence>
<dbReference type="Pfam" id="PF00047">
    <property type="entry name" value="ig"/>
    <property type="match status" value="1"/>
</dbReference>
<dbReference type="Pfam" id="PF00751">
    <property type="entry name" value="DM"/>
    <property type="match status" value="1"/>
</dbReference>
<evidence type="ECO:0000256" key="10">
    <source>
        <dbReference type="ARBA" id="ARBA00023319"/>
    </source>
</evidence>
<evidence type="ECO:0000313" key="18">
    <source>
        <dbReference type="Proteomes" id="UP000000715"/>
    </source>
</evidence>
<dbReference type="GO" id="GO:0043565">
    <property type="term" value="F:sequence-specific DNA binding"/>
    <property type="evidence" value="ECO:0007669"/>
    <property type="project" value="InterPro"/>
</dbReference>
<dbReference type="CDD" id="cd05740">
    <property type="entry name" value="IgI_hCEACAM_2_4_6_like"/>
    <property type="match status" value="1"/>
</dbReference>
<proteinExistence type="inferred from homology"/>
<comment type="subcellular location">
    <subcellularLocation>
        <location evidence="12">Nucleus</location>
    </subcellularLocation>
</comment>
<evidence type="ECO:0000256" key="2">
    <source>
        <dbReference type="ARBA" id="ARBA00022723"/>
    </source>
</evidence>
<keyword evidence="2 12" id="KW-0479">Metal-binding</keyword>
<keyword evidence="5" id="KW-0805">Transcription regulation</keyword>
<dbReference type="Gene3D" id="4.10.1040.10">
    <property type="entry name" value="DM DNA-binding domain"/>
    <property type="match status" value="1"/>
</dbReference>
<evidence type="ECO:0000256" key="6">
    <source>
        <dbReference type="ARBA" id="ARBA00023125"/>
    </source>
</evidence>
<feature type="domain" description="DM" evidence="16">
    <location>
        <begin position="389"/>
        <end position="436"/>
    </location>
</feature>
<evidence type="ECO:0000256" key="11">
    <source>
        <dbReference type="ARBA" id="ARBA00038222"/>
    </source>
</evidence>
<dbReference type="PROSITE" id="PS40000">
    <property type="entry name" value="DM_1"/>
    <property type="match status" value="1"/>
</dbReference>
<reference evidence="19" key="1">
    <citation type="submission" date="2025-08" db="UniProtKB">
        <authorList>
            <consortium name="RefSeq"/>
        </authorList>
    </citation>
    <scope>IDENTIFICATION</scope>
    <source>
        <tissue evidence="19">Brain</tissue>
    </source>
</reference>
<dbReference type="FunFam" id="2.60.40.10:FF:000340">
    <property type="entry name" value="Carcinoembryonic antigen-related cell adhesion molecule 1"/>
    <property type="match status" value="1"/>
</dbReference>
<dbReference type="GO" id="GO:0006355">
    <property type="term" value="P:regulation of DNA-templated transcription"/>
    <property type="evidence" value="ECO:0007669"/>
    <property type="project" value="InterPro"/>
</dbReference>
<dbReference type="InterPro" id="IPR003599">
    <property type="entry name" value="Ig_sub"/>
</dbReference>
<keyword evidence="14" id="KW-0472">Membrane</keyword>
<keyword evidence="8" id="KW-0325">Glycoprotein</keyword>
<dbReference type="Gene3D" id="2.60.40.10">
    <property type="entry name" value="Immunoglobulins"/>
    <property type="match status" value="2"/>
</dbReference>
<dbReference type="SMART" id="SM00408">
    <property type="entry name" value="IGc2"/>
    <property type="match status" value="1"/>
</dbReference>
<dbReference type="PANTHER" id="PTHR12322">
    <property type="entry name" value="DOUBLESEX AND MAB-3 RELATED TRANSCRIPTION FACTOR DMRT"/>
    <property type="match status" value="1"/>
</dbReference>
<feature type="DNA-binding region" description="DM" evidence="12">
    <location>
        <begin position="389"/>
        <end position="436"/>
    </location>
</feature>
<keyword evidence="18" id="KW-1185">Reference proteome</keyword>
<dbReference type="PROSITE" id="PS50835">
    <property type="entry name" value="IG_LIKE"/>
    <property type="match status" value="1"/>
</dbReference>
<evidence type="ECO:0000259" key="16">
    <source>
        <dbReference type="PROSITE" id="PS50809"/>
    </source>
</evidence>
<dbReference type="InterPro" id="IPR036179">
    <property type="entry name" value="Ig-like_dom_sf"/>
</dbReference>
<keyword evidence="14" id="KW-0812">Transmembrane</keyword>
<dbReference type="InterPro" id="IPR031577">
    <property type="entry name" value="DMRT-C1/C2_C"/>
</dbReference>
<feature type="signal peptide" evidence="15">
    <location>
        <begin position="1"/>
        <end position="34"/>
    </location>
</feature>
<evidence type="ECO:0000259" key="17">
    <source>
        <dbReference type="PROSITE" id="PS50835"/>
    </source>
</evidence>
<name>A0A8U0UY98_MUSPF</name>
<dbReference type="SMART" id="SM00409">
    <property type="entry name" value="IG"/>
    <property type="match status" value="2"/>
</dbReference>
<keyword evidence="7" id="KW-0804">Transcription</keyword>
<dbReference type="InterPro" id="IPR013106">
    <property type="entry name" value="Ig_V-set"/>
</dbReference>
<dbReference type="OrthoDB" id="6162476at2759"/>
<dbReference type="InterPro" id="IPR001275">
    <property type="entry name" value="DM_DNA-bd"/>
</dbReference>
<evidence type="ECO:0000256" key="8">
    <source>
        <dbReference type="ARBA" id="ARBA00023180"/>
    </source>
</evidence>
<dbReference type="InterPro" id="IPR013783">
    <property type="entry name" value="Ig-like_fold"/>
</dbReference>
<feature type="transmembrane region" description="Helical" evidence="14">
    <location>
        <begin position="247"/>
        <end position="269"/>
    </location>
</feature>
<keyword evidence="6 12" id="KW-0238">DNA-binding</keyword>
<comment type="similarity">
    <text evidence="1">Belongs to the DMRT family.</text>
</comment>
<keyword evidence="14" id="KW-1133">Transmembrane helix</keyword>
<dbReference type="Pfam" id="PF15791">
    <property type="entry name" value="DMRT-like"/>
    <property type="match status" value="1"/>
</dbReference>
<dbReference type="FunFam" id="4.10.1040.10:FF:000001">
    <property type="entry name" value="doublesex- and mab-3-related transcription factor 1"/>
    <property type="match status" value="1"/>
</dbReference>
<keyword evidence="3 15" id="KW-0732">Signal</keyword>
<dbReference type="InterPro" id="IPR003598">
    <property type="entry name" value="Ig_sub2"/>
</dbReference>
<dbReference type="PANTHER" id="PTHR12322:SF124">
    <property type="entry name" value="DOUBLESEX- AND MAB-3-RELATED TRANSCRIPTION FACTOR C2"/>
    <property type="match status" value="1"/>
</dbReference>
<evidence type="ECO:0000256" key="12">
    <source>
        <dbReference type="PROSITE-ProRule" id="PRU00070"/>
    </source>
</evidence>
<gene>
    <name evidence="19" type="primary">DMRTC2</name>
</gene>
<evidence type="ECO:0000256" key="15">
    <source>
        <dbReference type="SAM" id="SignalP"/>
    </source>
</evidence>
<keyword evidence="9 12" id="KW-0539">Nucleus</keyword>
<dbReference type="GO" id="GO:0008344">
    <property type="term" value="P:adult locomotory behavior"/>
    <property type="evidence" value="ECO:0007669"/>
    <property type="project" value="UniProtKB-ARBA"/>
</dbReference>
<evidence type="ECO:0000256" key="14">
    <source>
        <dbReference type="SAM" id="Phobius"/>
    </source>
</evidence>
<evidence type="ECO:0000256" key="4">
    <source>
        <dbReference type="ARBA" id="ARBA00022833"/>
    </source>
</evidence>
<dbReference type="SUPFAM" id="SSF82927">
    <property type="entry name" value="Cysteine-rich DNA binding domain, (DM domain)"/>
    <property type="match status" value="1"/>
</dbReference>
<evidence type="ECO:0000256" key="3">
    <source>
        <dbReference type="ARBA" id="ARBA00022729"/>
    </source>
</evidence>
<feature type="region of interest" description="Disordered" evidence="13">
    <location>
        <begin position="453"/>
        <end position="474"/>
    </location>
</feature>
<keyword evidence="4 12" id="KW-0862">Zinc</keyword>
<protein>
    <submittedName>
        <fullName evidence="19">Doublesex- and mab-3-related transcription factor C2</fullName>
    </submittedName>
</protein>
<dbReference type="GO" id="GO:0005634">
    <property type="term" value="C:nucleus"/>
    <property type="evidence" value="ECO:0007669"/>
    <property type="project" value="UniProtKB-SubCell"/>
</dbReference>
<evidence type="ECO:0000256" key="1">
    <source>
        <dbReference type="ARBA" id="ARBA00006834"/>
    </source>
</evidence>
<dbReference type="Pfam" id="PF07686">
    <property type="entry name" value="V-set"/>
    <property type="match status" value="1"/>
</dbReference>
<dbReference type="InterPro" id="IPR036407">
    <property type="entry name" value="DM_DNA-bd_sf"/>
</dbReference>
<feature type="domain" description="Ig-like" evidence="17">
    <location>
        <begin position="143"/>
        <end position="232"/>
    </location>
</feature>
<evidence type="ECO:0000313" key="19">
    <source>
        <dbReference type="RefSeq" id="XP_044933154.1"/>
    </source>
</evidence>
<dbReference type="GO" id="GO:0046872">
    <property type="term" value="F:metal ion binding"/>
    <property type="evidence" value="ECO:0007669"/>
    <property type="project" value="UniProtKB-KW"/>
</dbReference>
<dbReference type="PROSITE" id="PS50809">
    <property type="entry name" value="DM_2"/>
    <property type="match status" value="1"/>
</dbReference>
<keyword evidence="10" id="KW-0393">Immunoglobulin domain</keyword>
<dbReference type="InterPro" id="IPR013151">
    <property type="entry name" value="Immunoglobulin_dom"/>
</dbReference>
<evidence type="ECO:0000256" key="13">
    <source>
        <dbReference type="SAM" id="MobiDB-lite"/>
    </source>
</evidence>
<evidence type="ECO:0000256" key="5">
    <source>
        <dbReference type="ARBA" id="ARBA00023015"/>
    </source>
</evidence>
<dbReference type="InterPro" id="IPR026607">
    <property type="entry name" value="DMRT"/>
</dbReference>
<dbReference type="CTD" id="63946"/>
<feature type="chain" id="PRO_5035756779" evidence="15">
    <location>
        <begin position="35"/>
        <end position="719"/>
    </location>
</feature>
<dbReference type="FunFam" id="2.60.40.10:FF:000244">
    <property type="entry name" value="carcinoembryonic antigen-related cell adhesion molecule 16"/>
    <property type="match status" value="1"/>
</dbReference>
<dbReference type="SUPFAM" id="SSF48726">
    <property type="entry name" value="Immunoglobulin"/>
    <property type="match status" value="2"/>
</dbReference>
<comment type="similarity">
    <text evidence="11">Belongs to the immunoglobulin superfamily. CEA family.</text>
</comment>
<dbReference type="InterPro" id="IPR007110">
    <property type="entry name" value="Ig-like_dom"/>
</dbReference>
<evidence type="ECO:0000256" key="7">
    <source>
        <dbReference type="ARBA" id="ARBA00023163"/>
    </source>
</evidence>